<dbReference type="EMBL" id="PTJC01000006">
    <property type="protein sequence ID" value="PPK85574.1"/>
    <property type="molecule type" value="Genomic_DNA"/>
</dbReference>
<dbReference type="InterPro" id="IPR036388">
    <property type="entry name" value="WH-like_DNA-bd_sf"/>
</dbReference>
<dbReference type="AlphaFoldDB" id="A0A2S6I314"/>
<dbReference type="PANTHER" id="PTHR33602:SF1">
    <property type="entry name" value="REGULATORY PROTEIN RECX FAMILY PROTEIN"/>
    <property type="match status" value="1"/>
</dbReference>
<dbReference type="Pfam" id="PF02631">
    <property type="entry name" value="RecX_HTH2"/>
    <property type="match status" value="1"/>
</dbReference>
<dbReference type="RefSeq" id="WP_104420068.1">
    <property type="nucleotide sequence ID" value="NZ_PTJC01000006.1"/>
</dbReference>
<dbReference type="InterPro" id="IPR003783">
    <property type="entry name" value="Regulatory_RecX"/>
</dbReference>
<dbReference type="OrthoDB" id="1523826at2"/>
<evidence type="ECO:0000256" key="2">
    <source>
        <dbReference type="ARBA" id="ARBA00009695"/>
    </source>
</evidence>
<organism evidence="7 8">
    <name type="scientific">Neolewinella xylanilytica</name>
    <dbReference type="NCBI Taxonomy" id="1514080"/>
    <lineage>
        <taxon>Bacteria</taxon>
        <taxon>Pseudomonadati</taxon>
        <taxon>Bacteroidota</taxon>
        <taxon>Saprospiria</taxon>
        <taxon>Saprospirales</taxon>
        <taxon>Lewinellaceae</taxon>
        <taxon>Neolewinella</taxon>
    </lineage>
</organism>
<name>A0A2S6I314_9BACT</name>
<feature type="domain" description="RecX first three-helical" evidence="6">
    <location>
        <begin position="16"/>
        <end position="54"/>
    </location>
</feature>
<protein>
    <recommendedName>
        <fullName evidence="3">Regulatory protein RecX</fullName>
    </recommendedName>
</protein>
<dbReference type="Gene3D" id="1.10.10.10">
    <property type="entry name" value="Winged helix-like DNA-binding domain superfamily/Winged helix DNA-binding domain"/>
    <property type="match status" value="2"/>
</dbReference>
<accession>A0A2S6I314</accession>
<proteinExistence type="inferred from homology"/>
<dbReference type="InterPro" id="IPR053924">
    <property type="entry name" value="RecX_HTH_2nd"/>
</dbReference>
<dbReference type="InterPro" id="IPR053926">
    <property type="entry name" value="RecX_HTH_1st"/>
</dbReference>
<comment type="subcellular location">
    <subcellularLocation>
        <location evidence="1">Cytoplasm</location>
    </subcellularLocation>
</comment>
<comment type="similarity">
    <text evidence="2">Belongs to the RecX family.</text>
</comment>
<dbReference type="Pfam" id="PF21982">
    <property type="entry name" value="RecX_HTH1"/>
    <property type="match status" value="1"/>
</dbReference>
<dbReference type="GO" id="GO:0006282">
    <property type="term" value="P:regulation of DNA repair"/>
    <property type="evidence" value="ECO:0007669"/>
    <property type="project" value="InterPro"/>
</dbReference>
<gene>
    <name evidence="7" type="ORF">CLV84_2475</name>
</gene>
<keyword evidence="8" id="KW-1185">Reference proteome</keyword>
<reference evidence="7 8" key="1">
    <citation type="submission" date="2018-02" db="EMBL/GenBank/DDBJ databases">
        <title>Genomic Encyclopedia of Archaeal and Bacterial Type Strains, Phase II (KMG-II): from individual species to whole genera.</title>
        <authorList>
            <person name="Goeker M."/>
        </authorList>
    </citation>
    <scope>NUCLEOTIDE SEQUENCE [LARGE SCALE GENOMIC DNA]</scope>
    <source>
        <strain evidence="7 8">DSM 29526</strain>
    </source>
</reference>
<keyword evidence="4" id="KW-0963">Cytoplasm</keyword>
<dbReference type="Proteomes" id="UP000237662">
    <property type="component" value="Unassembled WGS sequence"/>
</dbReference>
<feature type="domain" description="RecX second three-helical" evidence="5">
    <location>
        <begin position="61"/>
        <end position="102"/>
    </location>
</feature>
<comment type="caution">
    <text evidence="7">The sequence shown here is derived from an EMBL/GenBank/DDBJ whole genome shotgun (WGS) entry which is preliminary data.</text>
</comment>
<dbReference type="GO" id="GO:0005737">
    <property type="term" value="C:cytoplasm"/>
    <property type="evidence" value="ECO:0007669"/>
    <property type="project" value="UniProtKB-SubCell"/>
</dbReference>
<evidence type="ECO:0000256" key="1">
    <source>
        <dbReference type="ARBA" id="ARBA00004496"/>
    </source>
</evidence>
<evidence type="ECO:0000313" key="7">
    <source>
        <dbReference type="EMBL" id="PPK85574.1"/>
    </source>
</evidence>
<sequence>MAFPEKKVVYTAEQALEALQHYCAYQDRCHQEARDKLYELGYGGDAAEEVIVELIKEKYLDEERFARSYARGKFKMKKWGRYRIRRELKSRKLSDYCIRKAMTEIDDKEYYGTLCSELERRNALEKPGQHPYLKRRRLADYMVKRGYESGLVWQALDDLEF</sequence>
<evidence type="ECO:0000256" key="4">
    <source>
        <dbReference type="ARBA" id="ARBA00022490"/>
    </source>
</evidence>
<evidence type="ECO:0000256" key="3">
    <source>
        <dbReference type="ARBA" id="ARBA00018111"/>
    </source>
</evidence>
<evidence type="ECO:0000313" key="8">
    <source>
        <dbReference type="Proteomes" id="UP000237662"/>
    </source>
</evidence>
<evidence type="ECO:0000259" key="6">
    <source>
        <dbReference type="Pfam" id="PF21982"/>
    </source>
</evidence>
<evidence type="ECO:0000259" key="5">
    <source>
        <dbReference type="Pfam" id="PF02631"/>
    </source>
</evidence>
<dbReference type="PANTHER" id="PTHR33602">
    <property type="entry name" value="REGULATORY PROTEIN RECX FAMILY PROTEIN"/>
    <property type="match status" value="1"/>
</dbReference>